<gene>
    <name evidence="1" type="ORF">CR513_39725</name>
</gene>
<sequence length="87" mass="10025">MQVKEFPMLKASLLKWSHVFREGNQSLDLLAKHNHNLHADFQLFDFVPDFLQLVVIVTIVYPHTKSLKNDDLVSVPSSPKLQIKKIS</sequence>
<evidence type="ECO:0000313" key="2">
    <source>
        <dbReference type="Proteomes" id="UP000257109"/>
    </source>
</evidence>
<keyword evidence="2" id="KW-1185">Reference proteome</keyword>
<protein>
    <submittedName>
        <fullName evidence="1">Uncharacterized protein</fullName>
    </submittedName>
</protein>
<reference evidence="1" key="1">
    <citation type="submission" date="2018-05" db="EMBL/GenBank/DDBJ databases">
        <title>Draft genome of Mucuna pruriens seed.</title>
        <authorList>
            <person name="Nnadi N.E."/>
            <person name="Vos R."/>
            <person name="Hasami M.H."/>
            <person name="Devisetty U.K."/>
            <person name="Aguiy J.C."/>
        </authorList>
    </citation>
    <scope>NUCLEOTIDE SEQUENCE [LARGE SCALE GENOMIC DNA]</scope>
    <source>
        <strain evidence="1">JCA_2017</strain>
    </source>
</reference>
<name>A0A371FNB6_MUCPR</name>
<comment type="caution">
    <text evidence="1">The sequence shown here is derived from an EMBL/GenBank/DDBJ whole genome shotgun (WGS) entry which is preliminary data.</text>
</comment>
<organism evidence="1 2">
    <name type="scientific">Mucuna pruriens</name>
    <name type="common">Velvet bean</name>
    <name type="synonym">Dolichos pruriens</name>
    <dbReference type="NCBI Taxonomy" id="157652"/>
    <lineage>
        <taxon>Eukaryota</taxon>
        <taxon>Viridiplantae</taxon>
        <taxon>Streptophyta</taxon>
        <taxon>Embryophyta</taxon>
        <taxon>Tracheophyta</taxon>
        <taxon>Spermatophyta</taxon>
        <taxon>Magnoliopsida</taxon>
        <taxon>eudicotyledons</taxon>
        <taxon>Gunneridae</taxon>
        <taxon>Pentapetalae</taxon>
        <taxon>rosids</taxon>
        <taxon>fabids</taxon>
        <taxon>Fabales</taxon>
        <taxon>Fabaceae</taxon>
        <taxon>Papilionoideae</taxon>
        <taxon>50 kb inversion clade</taxon>
        <taxon>NPAAA clade</taxon>
        <taxon>indigoferoid/millettioid clade</taxon>
        <taxon>Phaseoleae</taxon>
        <taxon>Mucuna</taxon>
    </lineage>
</organism>
<dbReference type="Proteomes" id="UP000257109">
    <property type="component" value="Unassembled WGS sequence"/>
</dbReference>
<dbReference type="AlphaFoldDB" id="A0A371FNB6"/>
<evidence type="ECO:0000313" key="1">
    <source>
        <dbReference type="EMBL" id="RDX79804.1"/>
    </source>
</evidence>
<accession>A0A371FNB6</accession>
<feature type="non-terminal residue" evidence="1">
    <location>
        <position position="1"/>
    </location>
</feature>
<proteinExistence type="predicted"/>
<dbReference type="EMBL" id="QJKJ01008428">
    <property type="protein sequence ID" value="RDX79804.1"/>
    <property type="molecule type" value="Genomic_DNA"/>
</dbReference>